<organism evidence="7 8">
    <name type="scientific">Simiduia agarivorans (strain DSM 21679 / JCM 13881 / BCRC 17597 / SA1)</name>
    <dbReference type="NCBI Taxonomy" id="1117647"/>
    <lineage>
        <taxon>Bacteria</taxon>
        <taxon>Pseudomonadati</taxon>
        <taxon>Pseudomonadota</taxon>
        <taxon>Gammaproteobacteria</taxon>
        <taxon>Cellvibrionales</taxon>
        <taxon>Cellvibrionaceae</taxon>
        <taxon>Simiduia</taxon>
    </lineage>
</organism>
<dbReference type="STRING" id="1117647.M5M_02960"/>
<dbReference type="GO" id="GO:0003677">
    <property type="term" value="F:DNA binding"/>
    <property type="evidence" value="ECO:0007669"/>
    <property type="project" value="UniProtKB-KW"/>
</dbReference>
<dbReference type="HOGENOM" id="CLU_009098_14_1_6"/>
<dbReference type="GO" id="GO:0006313">
    <property type="term" value="P:DNA transposition"/>
    <property type="evidence" value="ECO:0007669"/>
    <property type="project" value="InterPro"/>
</dbReference>
<evidence type="ECO:0000259" key="5">
    <source>
        <dbReference type="Pfam" id="PF01526"/>
    </source>
</evidence>
<dbReference type="Pfam" id="PF01526">
    <property type="entry name" value="DDE_Tnp_Tn3"/>
    <property type="match status" value="1"/>
</dbReference>
<evidence type="ECO:0000256" key="4">
    <source>
        <dbReference type="ARBA" id="ARBA00023172"/>
    </source>
</evidence>
<dbReference type="InterPro" id="IPR002513">
    <property type="entry name" value="Tn3_Tnp_DDE_dom"/>
</dbReference>
<evidence type="ECO:0000256" key="1">
    <source>
        <dbReference type="ARBA" id="ARBA00009402"/>
    </source>
</evidence>
<keyword evidence="8" id="KW-1185">Reference proteome</keyword>
<feature type="domain" description="DUF4158" evidence="6">
    <location>
        <begin position="7"/>
        <end position="178"/>
    </location>
</feature>
<dbReference type="EMBL" id="CP003746">
    <property type="protein sequence ID" value="AFU97803.1"/>
    <property type="molecule type" value="Genomic_DNA"/>
</dbReference>
<dbReference type="GO" id="GO:0004803">
    <property type="term" value="F:transposase activity"/>
    <property type="evidence" value="ECO:0007669"/>
    <property type="project" value="InterPro"/>
</dbReference>
<comment type="similarity">
    <text evidence="1">Belongs to the transposase 7 family.</text>
</comment>
<dbReference type="OrthoDB" id="5292689at2"/>
<evidence type="ECO:0000313" key="8">
    <source>
        <dbReference type="Proteomes" id="UP000000466"/>
    </source>
</evidence>
<dbReference type="eggNOG" id="COG4644">
    <property type="taxonomic scope" value="Bacteria"/>
</dbReference>
<dbReference type="Proteomes" id="UP000000466">
    <property type="component" value="Chromosome"/>
</dbReference>
<dbReference type="InterPro" id="IPR025296">
    <property type="entry name" value="DUF4158"/>
</dbReference>
<keyword evidence="3" id="KW-0238">DNA-binding</keyword>
<accession>K4KIK9</accession>
<dbReference type="InterPro" id="IPR047653">
    <property type="entry name" value="Tn3-like_transpos"/>
</dbReference>
<dbReference type="Pfam" id="PF13700">
    <property type="entry name" value="DUF4158"/>
    <property type="match status" value="1"/>
</dbReference>
<reference evidence="7 8" key="1">
    <citation type="journal article" date="2013" name="Genome Announc.">
        <title>Complete genome sequence of Simiduia agarivorans SA1(T), a marine bacterium able to degrade a variety of polysaccharides.</title>
        <authorList>
            <person name="Lin S.Y."/>
            <person name="Shieh W.Y."/>
            <person name="Chen J.S."/>
            <person name="Tang S.L."/>
        </authorList>
    </citation>
    <scope>NUCLEOTIDE SEQUENCE [LARGE SCALE GENOMIC DNA]</scope>
    <source>
        <strain evidence="8">DSM 21679 / JCM 13881 / BCRC 17597 / SA1</strain>
    </source>
</reference>
<proteinExistence type="inferred from homology"/>
<protein>
    <submittedName>
        <fullName evidence="7">Transposase</fullName>
    </submittedName>
</protein>
<keyword evidence="2" id="KW-0815">Transposition</keyword>
<dbReference type="RefSeq" id="WP_015045976.1">
    <property type="nucleotide sequence ID" value="NC_018868.3"/>
</dbReference>
<keyword evidence="4" id="KW-0233">DNA recombination</keyword>
<name>K4KIK9_SIMAS</name>
<sequence length="1031" mass="115970">MSTQRAILPAADARDFDAVPTLGEADRAALFDLPQAAKAHLNSLKKPVNQLVFIASYGYFRARGKFFEPVQFRLKDLQYIAQTYHLRGVLRNLSKPKMKTMLSSFGGATASRYRAKILELTGWRQPTSADWLTAQTHAKWQARKQSGQDTLFWSMLSFFDQNHWVIPSYGRLCELVAQSYGAVEDGLLSVLGEHINDSQANALMALLNTDEDGNTPLTLAKSLEQSEKTRKIQGAAKQLTHAQTLYDEVKPVLDQLNLTEQATHYYAHWVLKARPAQVRQLSDRRLAHLHLMAFTKYQYFKRVDHAMALILKSIQRARNTAANKAQELQLKGRSESLAAIGAVHQSQSRLAQVAQDLLGIAEDSRLSDAQKLQRIRSQLMDILLETEAVAGKSKAVAQYLEDSEDTAMLYAMLAEQAKGLHQRIGGLVRRLRFDPDTDDAPLLSALQAYQAGRPLPLAFLSKKERGIVEVDGAVCPDRLFMVLMIRFWEGIRGGTINLEEGFNYLHINRYLIDKAIWQSDRSSLLEAAQLTPWADGEHTLGNLSATLSKGYTDINQSIAEGSNGYLIARPDGRYRVKTPPLERGPTGYIGQRLKEEGKVAVLKILRDMEHAHPFLHLLKHQSAQKNTESDPQVLFAGLIALGCNIGVPAMADMSIGINENTLKTAVDQRFTNENLRAINQYLVDTIQALPLTRLYRVENNRLFSGSDGKKVTVSVDSVLANYAYKYYGQKRGVAVYSFVDEAQRLFHSTVISAADREAAYVLDGLMNNTSDIQRIHVTDTHGFTHALFGTAFLAGIGFAPRIKRVEEQVLSSFSAKKTLQGQGYRFLPGRLVKRQHILDQWDTMLRLVATIKLGYSSGSKIFNRLNTYSRHHPLYRALTEFGRIIKTHHILQYYQNLDLRQSIQKQLNLVELSNKFHDAVFWARGKVFHVAEQGEQEQQTLCRSIIQNAILLWNYLTLSTQALGLDDPDLKAEMFEQIRAGSVLTWGHVNFTGEYDFSKGRRAFTRFPLKRIAKLAVPEAPVKPTTDLAMG</sequence>
<dbReference type="NCBIfam" id="NF033527">
    <property type="entry name" value="transpos_Tn3"/>
    <property type="match status" value="1"/>
</dbReference>
<evidence type="ECO:0000259" key="6">
    <source>
        <dbReference type="Pfam" id="PF13700"/>
    </source>
</evidence>
<evidence type="ECO:0000313" key="7">
    <source>
        <dbReference type="EMBL" id="AFU97803.1"/>
    </source>
</evidence>
<gene>
    <name evidence="7" type="ordered locus">M5M_02960</name>
</gene>
<evidence type="ECO:0000256" key="3">
    <source>
        <dbReference type="ARBA" id="ARBA00023125"/>
    </source>
</evidence>
<dbReference type="AlphaFoldDB" id="K4KIK9"/>
<dbReference type="KEGG" id="saga:M5M_02960"/>
<evidence type="ECO:0000256" key="2">
    <source>
        <dbReference type="ARBA" id="ARBA00022578"/>
    </source>
</evidence>
<feature type="domain" description="Tn3 transposase DDE" evidence="5">
    <location>
        <begin position="604"/>
        <end position="995"/>
    </location>
</feature>